<proteinExistence type="predicted"/>
<evidence type="ECO:0000256" key="1">
    <source>
        <dbReference type="SAM" id="SignalP"/>
    </source>
</evidence>
<sequence length="113" mass="11758">MAVSMQRGCLVGGNVLWAALLCLSCRLLLPAGASSLGVAGGAAAQPHRRFEYKYSFKGPHLVQGDGSVPFWVHTGSKYPPRAVTYDPRNPGSDSLQLGAASLAPPPVVLAPSD</sequence>
<organism evidence="2 3">
    <name type="scientific">Platysternon megacephalum</name>
    <name type="common">big-headed turtle</name>
    <dbReference type="NCBI Taxonomy" id="55544"/>
    <lineage>
        <taxon>Eukaryota</taxon>
        <taxon>Metazoa</taxon>
        <taxon>Chordata</taxon>
        <taxon>Craniata</taxon>
        <taxon>Vertebrata</taxon>
        <taxon>Euteleostomi</taxon>
        <taxon>Archelosauria</taxon>
        <taxon>Testudinata</taxon>
        <taxon>Testudines</taxon>
        <taxon>Cryptodira</taxon>
        <taxon>Durocryptodira</taxon>
        <taxon>Testudinoidea</taxon>
        <taxon>Platysternidae</taxon>
        <taxon>Platysternon</taxon>
    </lineage>
</organism>
<accession>A0A4D9ER89</accession>
<dbReference type="OrthoDB" id="10265193at2759"/>
<keyword evidence="2" id="KW-0675">Receptor</keyword>
<keyword evidence="1" id="KW-0732">Signal</keyword>
<reference evidence="2 3" key="2">
    <citation type="submission" date="2019-04" db="EMBL/GenBank/DDBJ databases">
        <title>The genome sequence of big-headed turtle.</title>
        <authorList>
            <person name="Gong S."/>
        </authorList>
    </citation>
    <scope>NUCLEOTIDE SEQUENCE [LARGE SCALE GENOMIC DNA]</scope>
    <source>
        <strain evidence="2">DO16091913</strain>
        <tissue evidence="2">Muscle</tissue>
    </source>
</reference>
<keyword evidence="3" id="KW-1185">Reference proteome</keyword>
<reference evidence="2 3" key="1">
    <citation type="submission" date="2019-04" db="EMBL/GenBank/DDBJ databases">
        <title>Draft genome of the big-headed turtle Platysternon megacephalum.</title>
        <authorList>
            <person name="Gong S."/>
        </authorList>
    </citation>
    <scope>NUCLEOTIDE SEQUENCE [LARGE SCALE GENOMIC DNA]</scope>
    <source>
        <strain evidence="2">DO16091913</strain>
        <tissue evidence="2">Muscle</tissue>
    </source>
</reference>
<gene>
    <name evidence="2" type="ORF">DR999_PMT05038</name>
</gene>
<dbReference type="STRING" id="55544.A0A4D9ER89"/>
<evidence type="ECO:0000313" key="3">
    <source>
        <dbReference type="Proteomes" id="UP000297703"/>
    </source>
</evidence>
<feature type="signal peptide" evidence="1">
    <location>
        <begin position="1"/>
        <end position="33"/>
    </location>
</feature>
<comment type="caution">
    <text evidence="2">The sequence shown here is derived from an EMBL/GenBank/DDBJ whole genome shotgun (WGS) entry which is preliminary data.</text>
</comment>
<dbReference type="EMBL" id="QXTE01000029">
    <property type="protein sequence ID" value="TFK11645.1"/>
    <property type="molecule type" value="Genomic_DNA"/>
</dbReference>
<dbReference type="Gene3D" id="2.60.120.200">
    <property type="match status" value="1"/>
</dbReference>
<evidence type="ECO:0000313" key="2">
    <source>
        <dbReference type="EMBL" id="TFK11645.1"/>
    </source>
</evidence>
<name>A0A4D9ER89_9SAUR</name>
<protein>
    <submittedName>
        <fullName evidence="2">Leucine-rich repeat-containing G-protein coupled receptor 5</fullName>
    </submittedName>
</protein>
<dbReference type="AlphaFoldDB" id="A0A4D9ER89"/>
<feature type="chain" id="PRO_5020024653" evidence="1">
    <location>
        <begin position="34"/>
        <end position="113"/>
    </location>
</feature>
<dbReference type="Proteomes" id="UP000297703">
    <property type="component" value="Unassembled WGS sequence"/>
</dbReference>